<reference evidence="2 3" key="1">
    <citation type="journal article" date="2015" name="Stand. Genomic Sci.">
        <title>Genomic Encyclopedia of Bacterial and Archaeal Type Strains, Phase III: the genomes of soil and plant-associated and newly described type strains.</title>
        <authorList>
            <person name="Whitman W.B."/>
            <person name="Woyke T."/>
            <person name="Klenk H.P."/>
            <person name="Zhou Y."/>
            <person name="Lilburn T.G."/>
            <person name="Beck B.J."/>
            <person name="De Vos P."/>
            <person name="Vandamme P."/>
            <person name="Eisen J.A."/>
            <person name="Garrity G."/>
            <person name="Hugenholtz P."/>
            <person name="Kyrpides N.C."/>
        </authorList>
    </citation>
    <scope>NUCLEOTIDE SEQUENCE [LARGE SCALE GENOMIC DNA]</scope>
    <source>
        <strain evidence="2 3">VKM Ac-2538</strain>
    </source>
</reference>
<keyword evidence="1" id="KW-0812">Transmembrane</keyword>
<comment type="caution">
    <text evidence="2">The sequence shown here is derived from an EMBL/GenBank/DDBJ whole genome shotgun (WGS) entry which is preliminary data.</text>
</comment>
<evidence type="ECO:0000256" key="1">
    <source>
        <dbReference type="SAM" id="Phobius"/>
    </source>
</evidence>
<dbReference type="RefSeq" id="WP_132188306.1">
    <property type="nucleotide sequence ID" value="NZ_SLWM01000002.1"/>
</dbReference>
<name>A0ABY2BQX1_9ACTN</name>
<evidence type="ECO:0000313" key="2">
    <source>
        <dbReference type="EMBL" id="TCO29287.1"/>
    </source>
</evidence>
<gene>
    <name evidence="2" type="ORF">EV644_1023</name>
</gene>
<protein>
    <recommendedName>
        <fullName evidence="4">DUF4367 domain-containing protein</fullName>
    </recommendedName>
</protein>
<keyword evidence="3" id="KW-1185">Reference proteome</keyword>
<organism evidence="2 3">
    <name type="scientific">Kribbella orskensis</name>
    <dbReference type="NCBI Taxonomy" id="2512216"/>
    <lineage>
        <taxon>Bacteria</taxon>
        <taxon>Bacillati</taxon>
        <taxon>Actinomycetota</taxon>
        <taxon>Actinomycetes</taxon>
        <taxon>Propionibacteriales</taxon>
        <taxon>Kribbellaceae</taxon>
        <taxon>Kribbella</taxon>
    </lineage>
</organism>
<sequence>MTDEQLADELRALGRTAAVPPVADGLATAVLERIAEPPVRRTFAEVVRSRWRALLALLAVLLAGALIAPPVRAAVAEWLNIGGVQAQPVGTGPTSAPEPPVAAGELTLQQAADRAGFVPIVPKALGTPAKVDASKGMVAMSWQTADGVVRLEQFKAQLSPMYIKKYYRELEFVQVVNGYWFSTPHELVLDDEAGNEVRVRVAGPTLVWVYEGLTFRLEGLRDKTRATAIAVSAVR</sequence>
<dbReference type="Proteomes" id="UP000295818">
    <property type="component" value="Unassembled WGS sequence"/>
</dbReference>
<proteinExistence type="predicted"/>
<feature type="transmembrane region" description="Helical" evidence="1">
    <location>
        <begin position="51"/>
        <end position="71"/>
    </location>
</feature>
<evidence type="ECO:0008006" key="4">
    <source>
        <dbReference type="Google" id="ProtNLM"/>
    </source>
</evidence>
<keyword evidence="1" id="KW-1133">Transmembrane helix</keyword>
<keyword evidence="1" id="KW-0472">Membrane</keyword>
<dbReference type="EMBL" id="SLWM01000002">
    <property type="protein sequence ID" value="TCO29287.1"/>
    <property type="molecule type" value="Genomic_DNA"/>
</dbReference>
<accession>A0ABY2BQX1</accession>
<evidence type="ECO:0000313" key="3">
    <source>
        <dbReference type="Proteomes" id="UP000295818"/>
    </source>
</evidence>